<sequence length="287" mass="33687">MFGYVTICEPELKVKELRKYKAYYCGLCRTLQEEYGAAGQMTLTYDMTFLIVLLTSLYECGGRTESHPCKVHPLKKRPMLRNEITQYAADMNLLLAYFHLRDDWADERSTQALLGMAALKRNAVRAARKYPRQSRIIARELCKLSRLEQEDSRDLDRVSGCFGRVTAELFACRRDRWQNALRRMGFYLGKFIYLMDAYEDLEDDRKAGRYNPLVDLSRRPDFEEHIRTILCMMIADCCREFEQLPCLEDAGILRNILYGGVWNRYQKIQLKKTEQKEDDGNDDKESL</sequence>
<proteinExistence type="predicted"/>
<dbReference type="RefSeq" id="WP_092368960.1">
    <property type="nucleotide sequence ID" value="NZ_CAJJSN010000057.1"/>
</dbReference>
<dbReference type="STRING" id="460384.SAMN05216313_12973"/>
<dbReference type="Proteomes" id="UP000198508">
    <property type="component" value="Unassembled WGS sequence"/>
</dbReference>
<evidence type="ECO:0000313" key="1">
    <source>
        <dbReference type="EMBL" id="SEU09128.1"/>
    </source>
</evidence>
<dbReference type="AlphaFoldDB" id="A0A1I0JHX9"/>
<gene>
    <name evidence="1" type="ORF">SAMN05216313_12973</name>
</gene>
<dbReference type="InterPro" id="IPR043740">
    <property type="entry name" value="DUF5685"/>
</dbReference>
<dbReference type="Pfam" id="PF18937">
    <property type="entry name" value="DUF5685"/>
    <property type="match status" value="1"/>
</dbReference>
<evidence type="ECO:0000313" key="2">
    <source>
        <dbReference type="Proteomes" id="UP000198508"/>
    </source>
</evidence>
<organism evidence="1 2">
    <name type="scientific">Enterocloster lavalensis</name>
    <dbReference type="NCBI Taxonomy" id="460384"/>
    <lineage>
        <taxon>Bacteria</taxon>
        <taxon>Bacillati</taxon>
        <taxon>Bacillota</taxon>
        <taxon>Clostridia</taxon>
        <taxon>Lachnospirales</taxon>
        <taxon>Lachnospiraceae</taxon>
        <taxon>Enterocloster</taxon>
    </lineage>
</organism>
<reference evidence="2" key="1">
    <citation type="submission" date="2016-10" db="EMBL/GenBank/DDBJ databases">
        <authorList>
            <person name="Varghese N."/>
            <person name="Submissions S."/>
        </authorList>
    </citation>
    <scope>NUCLEOTIDE SEQUENCE [LARGE SCALE GENOMIC DNA]</scope>
    <source>
        <strain evidence="2">NLAE-zl-G277</strain>
    </source>
</reference>
<protein>
    <submittedName>
        <fullName evidence="1">Uncharacterized protein</fullName>
    </submittedName>
</protein>
<name>A0A1I0JHX9_9FIRM</name>
<accession>A0A1I0JHX9</accession>
<keyword evidence="2" id="KW-1185">Reference proteome</keyword>
<dbReference type="EMBL" id="FOIM01000029">
    <property type="protein sequence ID" value="SEU09128.1"/>
    <property type="molecule type" value="Genomic_DNA"/>
</dbReference>